<comment type="caution">
    <text evidence="2">The sequence shown here is derived from an EMBL/GenBank/DDBJ whole genome shotgun (WGS) entry which is preliminary data.</text>
</comment>
<dbReference type="Proteomes" id="UP000239874">
    <property type="component" value="Unassembled WGS sequence"/>
</dbReference>
<sequence>MQDDRLDVASGRLGEAALDRVVAAELEEHRVYQGFATLGRQITQSELAEHTSMSKDHIGKMLRAQRPVYVRTLGALAAPLGLPTEVYDHLRELILRNEDPARPAPDASPPPAHMRDAVTAIQYPAILLAPGLFDVHVLNEAATQMLPRLDEAGNLLRWLFCDPIARTVFAEDTWHLVATVCSYALHYLSRGIVSEQTRARLIAEVSKAPEFPRMWAARMEGQLFPVRVTIAVPNQPTQTIPMTLTVSTPWRTPANHLQMSLVPCT</sequence>
<organism evidence="2 3">
    <name type="scientific">Nocardia nova</name>
    <dbReference type="NCBI Taxonomy" id="37330"/>
    <lineage>
        <taxon>Bacteria</taxon>
        <taxon>Bacillati</taxon>
        <taxon>Actinomycetota</taxon>
        <taxon>Actinomycetes</taxon>
        <taxon>Mycobacteriales</taxon>
        <taxon>Nocardiaceae</taxon>
        <taxon>Nocardia</taxon>
    </lineage>
</organism>
<name>A0A2S6APU9_9NOCA</name>
<feature type="domain" description="MmyB-like transcription regulator ligand binding" evidence="1">
    <location>
        <begin position="115"/>
        <end position="220"/>
    </location>
</feature>
<gene>
    <name evidence="2" type="ORF">C5E45_16400</name>
</gene>
<dbReference type="AlphaFoldDB" id="A0A2S6APU9"/>
<evidence type="ECO:0000259" key="1">
    <source>
        <dbReference type="Pfam" id="PF17765"/>
    </source>
</evidence>
<dbReference type="RefSeq" id="WP_104376353.1">
    <property type="nucleotide sequence ID" value="NZ_PSZC01000010.1"/>
</dbReference>
<dbReference type="Gene3D" id="3.30.450.180">
    <property type="match status" value="1"/>
</dbReference>
<dbReference type="PANTHER" id="PTHR35010">
    <property type="entry name" value="BLL4672 PROTEIN-RELATED"/>
    <property type="match status" value="1"/>
</dbReference>
<dbReference type="InterPro" id="IPR001387">
    <property type="entry name" value="Cro/C1-type_HTH"/>
</dbReference>
<protein>
    <recommendedName>
        <fullName evidence="1">MmyB-like transcription regulator ligand binding domain-containing protein</fullName>
    </recommendedName>
</protein>
<evidence type="ECO:0000313" key="2">
    <source>
        <dbReference type="EMBL" id="PPJ37229.1"/>
    </source>
</evidence>
<evidence type="ECO:0000313" key="3">
    <source>
        <dbReference type="Proteomes" id="UP000239874"/>
    </source>
</evidence>
<dbReference type="InterPro" id="IPR010982">
    <property type="entry name" value="Lambda_DNA-bd_dom_sf"/>
</dbReference>
<dbReference type="OrthoDB" id="4523136at2"/>
<reference evidence="2 3" key="1">
    <citation type="submission" date="2018-02" db="EMBL/GenBank/DDBJ databases">
        <title>8 Nocardia nova and 1 Nocardia cyriacigeorgica strain used for evolution to TMP-SMX.</title>
        <authorList>
            <person name="Mehta H."/>
            <person name="Weng J."/>
            <person name="Shamoo Y."/>
        </authorList>
    </citation>
    <scope>NUCLEOTIDE SEQUENCE [LARGE SCALE GENOMIC DNA]</scope>
    <source>
        <strain evidence="2 3">MDA3139</strain>
    </source>
</reference>
<dbReference type="PANTHER" id="PTHR35010:SF2">
    <property type="entry name" value="BLL4672 PROTEIN"/>
    <property type="match status" value="1"/>
</dbReference>
<dbReference type="Pfam" id="PF17765">
    <property type="entry name" value="MLTR_LBD"/>
    <property type="match status" value="1"/>
</dbReference>
<dbReference type="SUPFAM" id="SSF47413">
    <property type="entry name" value="lambda repressor-like DNA-binding domains"/>
    <property type="match status" value="1"/>
</dbReference>
<dbReference type="CDD" id="cd00093">
    <property type="entry name" value="HTH_XRE"/>
    <property type="match status" value="1"/>
</dbReference>
<dbReference type="EMBL" id="PSZC01000010">
    <property type="protein sequence ID" value="PPJ37229.1"/>
    <property type="molecule type" value="Genomic_DNA"/>
</dbReference>
<accession>A0A2S6APU9</accession>
<dbReference type="InterPro" id="IPR041413">
    <property type="entry name" value="MLTR_LBD"/>
</dbReference>
<proteinExistence type="predicted"/>
<dbReference type="GO" id="GO:0003677">
    <property type="term" value="F:DNA binding"/>
    <property type="evidence" value="ECO:0007669"/>
    <property type="project" value="InterPro"/>
</dbReference>
<dbReference type="Gene3D" id="1.10.260.40">
    <property type="entry name" value="lambda repressor-like DNA-binding domains"/>
    <property type="match status" value="1"/>
</dbReference>